<dbReference type="PRINTS" id="PR00036">
    <property type="entry name" value="HTHLACI"/>
</dbReference>
<gene>
    <name evidence="6" type="ORF">ELQ35_11740</name>
</gene>
<dbReference type="OrthoDB" id="1639518at2"/>
<sequence length="335" mass="38097">MAKVTMADVAKEAGVSKSTVSQFLNKRYEYMGEDTKRKVDEAIKRLGYQPNYLARSLKQKRTSMIGIIVANIMHRLSTEVSRSIEDYCHEHDMQAILCNADDNPEKERKYIEVLRAKQVDGLIIFPTGQNMDLYENMIKEGYPVVFMDRKVEGLKANTVVAANSEATVEAVSHFISNGHKRIAIATQPLSISPRVDRLHGYKQALIEAEIPLRQEYMIHTEIKNMQEELEKLFSLKQPPTALFAGNDLAFLEVLEFFNGKRLKIGKDVALIVFDNIPFAHLAETPVTTIAQPAHEMGQQAAELLLKQIDDEVQDVQEYVFPCELLIRESSRRKVE</sequence>
<dbReference type="Gene3D" id="3.40.50.2300">
    <property type="match status" value="2"/>
</dbReference>
<dbReference type="RefSeq" id="WP_126865010.1">
    <property type="nucleotide sequence ID" value="NZ_JAUSTX010000007.1"/>
</dbReference>
<dbReference type="InterPro" id="IPR028082">
    <property type="entry name" value="Peripla_BP_I"/>
</dbReference>
<dbReference type="PANTHER" id="PTHR30146:SF148">
    <property type="entry name" value="HTH-TYPE TRANSCRIPTIONAL REPRESSOR PURR-RELATED"/>
    <property type="match status" value="1"/>
</dbReference>
<keyword evidence="1" id="KW-0678">Repressor</keyword>
<dbReference type="GO" id="GO:0000976">
    <property type="term" value="F:transcription cis-regulatory region binding"/>
    <property type="evidence" value="ECO:0007669"/>
    <property type="project" value="TreeGrafter"/>
</dbReference>
<feature type="domain" description="HTH lacI-type" evidence="5">
    <location>
        <begin position="4"/>
        <end position="59"/>
    </location>
</feature>
<dbReference type="Proteomes" id="UP000267430">
    <property type="component" value="Unassembled WGS sequence"/>
</dbReference>
<name>A0A3S0U1Y6_9BACI</name>
<proteinExistence type="predicted"/>
<comment type="caution">
    <text evidence="6">The sequence shown here is derived from an EMBL/GenBank/DDBJ whole genome shotgun (WGS) entry which is preliminary data.</text>
</comment>
<evidence type="ECO:0000256" key="2">
    <source>
        <dbReference type="ARBA" id="ARBA00023015"/>
    </source>
</evidence>
<organism evidence="6 7">
    <name type="scientific">Peribacillus cavernae</name>
    <dbReference type="NCBI Taxonomy" id="1674310"/>
    <lineage>
        <taxon>Bacteria</taxon>
        <taxon>Bacillati</taxon>
        <taxon>Bacillota</taxon>
        <taxon>Bacilli</taxon>
        <taxon>Bacillales</taxon>
        <taxon>Bacillaceae</taxon>
        <taxon>Peribacillus</taxon>
    </lineage>
</organism>
<evidence type="ECO:0000256" key="3">
    <source>
        <dbReference type="ARBA" id="ARBA00023125"/>
    </source>
</evidence>
<dbReference type="CDD" id="cd19977">
    <property type="entry name" value="PBP1_EndR-like"/>
    <property type="match status" value="1"/>
</dbReference>
<accession>A0A3S0U1Y6</accession>
<evidence type="ECO:0000256" key="1">
    <source>
        <dbReference type="ARBA" id="ARBA00022491"/>
    </source>
</evidence>
<dbReference type="SMART" id="SM00354">
    <property type="entry name" value="HTH_LACI"/>
    <property type="match status" value="1"/>
</dbReference>
<dbReference type="CDD" id="cd01392">
    <property type="entry name" value="HTH_LacI"/>
    <property type="match status" value="1"/>
</dbReference>
<dbReference type="PROSITE" id="PS50932">
    <property type="entry name" value="HTH_LACI_2"/>
    <property type="match status" value="1"/>
</dbReference>
<dbReference type="AlphaFoldDB" id="A0A3S0U1Y6"/>
<keyword evidence="7" id="KW-1185">Reference proteome</keyword>
<evidence type="ECO:0000256" key="4">
    <source>
        <dbReference type="ARBA" id="ARBA00023163"/>
    </source>
</evidence>
<keyword evidence="2" id="KW-0805">Transcription regulation</keyword>
<dbReference type="Pfam" id="PF00356">
    <property type="entry name" value="LacI"/>
    <property type="match status" value="1"/>
</dbReference>
<reference evidence="6 7" key="1">
    <citation type="submission" date="2018-12" db="EMBL/GenBank/DDBJ databases">
        <title>Bacillus chawlae sp. nov., Bacillus glennii sp. nov., and Bacillus saganii sp. nov. Isolated from the Vehicle Assembly Building at Kennedy Space Center where the Viking Spacecraft were Assembled.</title>
        <authorList>
            <person name="Seuylemezian A."/>
            <person name="Vaishampayan P."/>
        </authorList>
    </citation>
    <scope>NUCLEOTIDE SEQUENCE [LARGE SCALE GENOMIC DNA]</scope>
    <source>
        <strain evidence="6 7">L5</strain>
    </source>
</reference>
<dbReference type="EMBL" id="RYZZ01000015">
    <property type="protein sequence ID" value="RUQ28586.1"/>
    <property type="molecule type" value="Genomic_DNA"/>
</dbReference>
<keyword evidence="4" id="KW-0804">Transcription</keyword>
<dbReference type="InterPro" id="IPR010982">
    <property type="entry name" value="Lambda_DNA-bd_dom_sf"/>
</dbReference>
<dbReference type="SUPFAM" id="SSF53822">
    <property type="entry name" value="Periplasmic binding protein-like I"/>
    <property type="match status" value="1"/>
</dbReference>
<dbReference type="InterPro" id="IPR000843">
    <property type="entry name" value="HTH_LacI"/>
</dbReference>
<dbReference type="PANTHER" id="PTHR30146">
    <property type="entry name" value="LACI-RELATED TRANSCRIPTIONAL REPRESSOR"/>
    <property type="match status" value="1"/>
</dbReference>
<protein>
    <submittedName>
        <fullName evidence="6">LacI family transcriptional regulator</fullName>
    </submittedName>
</protein>
<dbReference type="Pfam" id="PF13377">
    <property type="entry name" value="Peripla_BP_3"/>
    <property type="match status" value="1"/>
</dbReference>
<dbReference type="InterPro" id="IPR046335">
    <property type="entry name" value="LacI/GalR-like_sensor"/>
</dbReference>
<dbReference type="Gene3D" id="1.10.260.40">
    <property type="entry name" value="lambda repressor-like DNA-binding domains"/>
    <property type="match status" value="1"/>
</dbReference>
<dbReference type="SUPFAM" id="SSF47413">
    <property type="entry name" value="lambda repressor-like DNA-binding domains"/>
    <property type="match status" value="1"/>
</dbReference>
<evidence type="ECO:0000313" key="6">
    <source>
        <dbReference type="EMBL" id="RUQ28586.1"/>
    </source>
</evidence>
<dbReference type="PROSITE" id="PS00356">
    <property type="entry name" value="HTH_LACI_1"/>
    <property type="match status" value="1"/>
</dbReference>
<dbReference type="GO" id="GO:0003700">
    <property type="term" value="F:DNA-binding transcription factor activity"/>
    <property type="evidence" value="ECO:0007669"/>
    <property type="project" value="TreeGrafter"/>
</dbReference>
<keyword evidence="3" id="KW-0238">DNA-binding</keyword>
<evidence type="ECO:0000313" key="7">
    <source>
        <dbReference type="Proteomes" id="UP000267430"/>
    </source>
</evidence>
<evidence type="ECO:0000259" key="5">
    <source>
        <dbReference type="PROSITE" id="PS50932"/>
    </source>
</evidence>